<dbReference type="InterPro" id="IPR016032">
    <property type="entry name" value="Sig_transdc_resp-reg_C-effctor"/>
</dbReference>
<accession>A0A2W5HBW0</accession>
<dbReference type="FunFam" id="1.10.10.10:FF:000099">
    <property type="entry name" value="Two-component system response regulator TorR"/>
    <property type="match status" value="1"/>
</dbReference>
<dbReference type="GO" id="GO:0005829">
    <property type="term" value="C:cytosol"/>
    <property type="evidence" value="ECO:0007669"/>
    <property type="project" value="TreeGrafter"/>
</dbReference>
<evidence type="ECO:0000313" key="13">
    <source>
        <dbReference type="Proteomes" id="UP000249739"/>
    </source>
</evidence>
<evidence type="ECO:0000256" key="6">
    <source>
        <dbReference type="ARBA" id="ARBA00023125"/>
    </source>
</evidence>
<dbReference type="InterPro" id="IPR011006">
    <property type="entry name" value="CheY-like_superfamily"/>
</dbReference>
<dbReference type="Proteomes" id="UP000249739">
    <property type="component" value="Unassembled WGS sequence"/>
</dbReference>
<dbReference type="Gene3D" id="1.10.10.10">
    <property type="entry name" value="Winged helix-like DNA-binding domain superfamily/Winged helix DNA-binding domain"/>
    <property type="match status" value="1"/>
</dbReference>
<dbReference type="PROSITE" id="PS50110">
    <property type="entry name" value="RESPONSE_REGULATORY"/>
    <property type="match status" value="1"/>
</dbReference>
<feature type="DNA-binding region" description="OmpR/PhoB-type" evidence="9">
    <location>
        <begin position="155"/>
        <end position="255"/>
    </location>
</feature>
<proteinExistence type="predicted"/>
<keyword evidence="7" id="KW-0804">Transcription</keyword>
<dbReference type="InterPro" id="IPR001867">
    <property type="entry name" value="OmpR/PhoB-type_DNA-bd"/>
</dbReference>
<dbReference type="Gene3D" id="3.40.50.2300">
    <property type="match status" value="1"/>
</dbReference>
<evidence type="ECO:0000256" key="1">
    <source>
        <dbReference type="ARBA" id="ARBA00004496"/>
    </source>
</evidence>
<dbReference type="GO" id="GO:0006355">
    <property type="term" value="P:regulation of DNA-templated transcription"/>
    <property type="evidence" value="ECO:0007669"/>
    <property type="project" value="InterPro"/>
</dbReference>
<keyword evidence="2" id="KW-0963">Cytoplasm</keyword>
<evidence type="ECO:0000256" key="9">
    <source>
        <dbReference type="PROSITE-ProRule" id="PRU01091"/>
    </source>
</evidence>
<evidence type="ECO:0000256" key="7">
    <source>
        <dbReference type="ARBA" id="ARBA00023163"/>
    </source>
</evidence>
<keyword evidence="5" id="KW-0805">Transcription regulation</keyword>
<keyword evidence="4" id="KW-0902">Two-component regulatory system</keyword>
<feature type="domain" description="Response regulatory" evidence="10">
    <location>
        <begin position="23"/>
        <end position="136"/>
    </location>
</feature>
<dbReference type="SUPFAM" id="SSF52172">
    <property type="entry name" value="CheY-like"/>
    <property type="match status" value="1"/>
</dbReference>
<feature type="domain" description="OmpR/PhoB-type" evidence="11">
    <location>
        <begin position="155"/>
        <end position="255"/>
    </location>
</feature>
<dbReference type="GO" id="GO:0000156">
    <property type="term" value="F:phosphorelay response regulator activity"/>
    <property type="evidence" value="ECO:0007669"/>
    <property type="project" value="TreeGrafter"/>
</dbReference>
<dbReference type="PANTHER" id="PTHR48111">
    <property type="entry name" value="REGULATOR OF RPOS"/>
    <property type="match status" value="1"/>
</dbReference>
<dbReference type="Pfam" id="PF00072">
    <property type="entry name" value="Response_reg"/>
    <property type="match status" value="1"/>
</dbReference>
<dbReference type="InterPro" id="IPR001789">
    <property type="entry name" value="Sig_transdc_resp-reg_receiver"/>
</dbReference>
<feature type="modified residue" description="4-aspartylphosphate" evidence="8">
    <location>
        <position position="72"/>
    </location>
</feature>
<dbReference type="GO" id="GO:0000976">
    <property type="term" value="F:transcription cis-regulatory region binding"/>
    <property type="evidence" value="ECO:0007669"/>
    <property type="project" value="TreeGrafter"/>
</dbReference>
<dbReference type="AlphaFoldDB" id="A0A2W5HBW0"/>
<evidence type="ECO:0000256" key="4">
    <source>
        <dbReference type="ARBA" id="ARBA00023012"/>
    </source>
</evidence>
<evidence type="ECO:0000313" key="12">
    <source>
        <dbReference type="EMBL" id="PZP55596.1"/>
    </source>
</evidence>
<dbReference type="SMART" id="SM00862">
    <property type="entry name" value="Trans_reg_C"/>
    <property type="match status" value="1"/>
</dbReference>
<comment type="subcellular location">
    <subcellularLocation>
        <location evidence="1">Cytoplasm</location>
    </subcellularLocation>
</comment>
<protein>
    <submittedName>
        <fullName evidence="12">DNA-binding response regulator</fullName>
    </submittedName>
</protein>
<comment type="caution">
    <text evidence="12">The sequence shown here is derived from an EMBL/GenBank/DDBJ whole genome shotgun (WGS) entry which is preliminary data.</text>
</comment>
<dbReference type="InterPro" id="IPR036388">
    <property type="entry name" value="WH-like_DNA-bd_sf"/>
</dbReference>
<dbReference type="EMBL" id="QFOT01000060">
    <property type="protein sequence ID" value="PZP55596.1"/>
    <property type="molecule type" value="Genomic_DNA"/>
</dbReference>
<dbReference type="SUPFAM" id="SSF46894">
    <property type="entry name" value="C-terminal effector domain of the bipartite response regulators"/>
    <property type="match status" value="1"/>
</dbReference>
<evidence type="ECO:0000256" key="2">
    <source>
        <dbReference type="ARBA" id="ARBA00022490"/>
    </source>
</evidence>
<evidence type="ECO:0000256" key="5">
    <source>
        <dbReference type="ARBA" id="ARBA00023015"/>
    </source>
</evidence>
<dbReference type="Pfam" id="PF00486">
    <property type="entry name" value="Trans_reg_C"/>
    <property type="match status" value="1"/>
</dbReference>
<gene>
    <name evidence="12" type="ORF">DI586_06320</name>
</gene>
<name>A0A2W5HBW0_9BACT</name>
<dbReference type="PROSITE" id="PS51755">
    <property type="entry name" value="OMPR_PHOB"/>
    <property type="match status" value="1"/>
</dbReference>
<dbReference type="PANTHER" id="PTHR48111:SF4">
    <property type="entry name" value="DNA-BINDING DUAL TRANSCRIPTIONAL REGULATOR OMPR"/>
    <property type="match status" value="1"/>
</dbReference>
<dbReference type="SMART" id="SM00448">
    <property type="entry name" value="REC"/>
    <property type="match status" value="1"/>
</dbReference>
<reference evidence="12 13" key="1">
    <citation type="submission" date="2017-08" db="EMBL/GenBank/DDBJ databases">
        <title>Infants hospitalized years apart are colonized by the same room-sourced microbial strains.</title>
        <authorList>
            <person name="Brooks B."/>
            <person name="Olm M.R."/>
            <person name="Firek B.A."/>
            <person name="Baker R."/>
            <person name="Thomas B.C."/>
            <person name="Morowitz M.J."/>
            <person name="Banfield J.F."/>
        </authorList>
    </citation>
    <scope>NUCLEOTIDE SEQUENCE [LARGE SCALE GENOMIC DNA]</scope>
    <source>
        <strain evidence="12">S2_006_000_R2_64</strain>
    </source>
</reference>
<evidence type="ECO:0000259" key="11">
    <source>
        <dbReference type="PROSITE" id="PS51755"/>
    </source>
</evidence>
<evidence type="ECO:0000259" key="10">
    <source>
        <dbReference type="PROSITE" id="PS50110"/>
    </source>
</evidence>
<dbReference type="Gene3D" id="6.10.250.690">
    <property type="match status" value="1"/>
</dbReference>
<evidence type="ECO:0000256" key="3">
    <source>
        <dbReference type="ARBA" id="ARBA00022553"/>
    </source>
</evidence>
<dbReference type="GO" id="GO:0032993">
    <property type="term" value="C:protein-DNA complex"/>
    <property type="evidence" value="ECO:0007669"/>
    <property type="project" value="TreeGrafter"/>
</dbReference>
<keyword evidence="3 8" id="KW-0597">Phosphoprotein</keyword>
<dbReference type="CDD" id="cd00383">
    <property type="entry name" value="trans_reg_C"/>
    <property type="match status" value="1"/>
</dbReference>
<sequence length="261" mass="29349">MEKNCINRVTINLYIISHMPKHKILVIDDDEALSFVVKTYLENDGYNVHSAHTGADALTIQNNERCDAILLDLGLPDTDGFSMIPRLKGITQSPIIVVSGKEDTTDKVVGLELGADDYITKPFEMRELSARVKAALRRNPPLVAPVVEKAVSETEEKILFEDWILDRSQYQVFDLAGATMDLTSGEFRLLEALVMAPNRVLSREQLFDLTREATFDGYDRAVDIQIGRIRKKFDDNPSNPRVIKTIRGIGYMFCGQIKKSA</sequence>
<evidence type="ECO:0000256" key="8">
    <source>
        <dbReference type="PROSITE-ProRule" id="PRU00169"/>
    </source>
</evidence>
<organism evidence="12 13">
    <name type="scientific">Micavibrio aeruginosavorus</name>
    <dbReference type="NCBI Taxonomy" id="349221"/>
    <lineage>
        <taxon>Bacteria</taxon>
        <taxon>Pseudomonadati</taxon>
        <taxon>Bdellovibrionota</taxon>
        <taxon>Bdellovibrionia</taxon>
        <taxon>Bdellovibrionales</taxon>
        <taxon>Pseudobdellovibrionaceae</taxon>
        <taxon>Micavibrio</taxon>
    </lineage>
</organism>
<keyword evidence="6 9" id="KW-0238">DNA-binding</keyword>
<dbReference type="InterPro" id="IPR039420">
    <property type="entry name" value="WalR-like"/>
</dbReference>